<dbReference type="NCBIfam" id="TIGR01509">
    <property type="entry name" value="HAD-SF-IA-v3"/>
    <property type="match status" value="1"/>
</dbReference>
<accession>A0A6A8M5A5</accession>
<dbReference type="Pfam" id="PF13419">
    <property type="entry name" value="HAD_2"/>
    <property type="match status" value="1"/>
</dbReference>
<dbReference type="SFLD" id="SFLDS00003">
    <property type="entry name" value="Haloacid_Dehalogenase"/>
    <property type="match status" value="1"/>
</dbReference>
<reference evidence="1" key="1">
    <citation type="submission" date="2019-09" db="EMBL/GenBank/DDBJ databases">
        <title>In-depth cultivation of the pig gut microbiome towards novel bacterial diversity and tailored functional studies.</title>
        <authorList>
            <person name="Wylensek D."/>
            <person name="Hitch T.C.A."/>
            <person name="Clavel T."/>
        </authorList>
    </citation>
    <scope>NUCLEOTIDE SEQUENCE</scope>
    <source>
        <strain evidence="1">RF-744-FAT-WT-3</strain>
    </source>
</reference>
<dbReference type="PRINTS" id="PR00413">
    <property type="entry name" value="HADHALOGNASE"/>
</dbReference>
<dbReference type="SFLD" id="SFLDG01129">
    <property type="entry name" value="C1.5:_HAD__Beta-PGM__Phosphata"/>
    <property type="match status" value="1"/>
</dbReference>
<dbReference type="SFLD" id="SFLDG01135">
    <property type="entry name" value="C1.5.6:_HAD__Beta-PGM__Phospha"/>
    <property type="match status" value="1"/>
</dbReference>
<dbReference type="SUPFAM" id="SSF56784">
    <property type="entry name" value="HAD-like"/>
    <property type="match status" value="1"/>
</dbReference>
<dbReference type="Gene3D" id="3.40.50.1000">
    <property type="entry name" value="HAD superfamily/HAD-like"/>
    <property type="match status" value="1"/>
</dbReference>
<proteinExistence type="predicted"/>
<dbReference type="InterPro" id="IPR036412">
    <property type="entry name" value="HAD-like_sf"/>
</dbReference>
<dbReference type="GO" id="GO:0006281">
    <property type="term" value="P:DNA repair"/>
    <property type="evidence" value="ECO:0007669"/>
    <property type="project" value="TreeGrafter"/>
</dbReference>
<dbReference type="InterPro" id="IPR023198">
    <property type="entry name" value="PGP-like_dom2"/>
</dbReference>
<evidence type="ECO:0000313" key="1">
    <source>
        <dbReference type="EMBL" id="MST68495.1"/>
    </source>
</evidence>
<dbReference type="NCBIfam" id="TIGR01549">
    <property type="entry name" value="HAD-SF-IA-v1"/>
    <property type="match status" value="1"/>
</dbReference>
<dbReference type="InterPro" id="IPR050155">
    <property type="entry name" value="HAD-like_hydrolase_sf"/>
</dbReference>
<dbReference type="FunFam" id="3.40.50.1000:FF:000022">
    <property type="entry name" value="Phosphoglycolate phosphatase"/>
    <property type="match status" value="1"/>
</dbReference>
<dbReference type="InterPro" id="IPR041492">
    <property type="entry name" value="HAD_2"/>
</dbReference>
<comment type="caution">
    <text evidence="1">The sequence shown here is derived from an EMBL/GenBank/DDBJ whole genome shotgun (WGS) entry which is preliminary data.</text>
</comment>
<name>A0A6A8M5A5_9FIRM</name>
<dbReference type="GO" id="GO:0005829">
    <property type="term" value="C:cytosol"/>
    <property type="evidence" value="ECO:0007669"/>
    <property type="project" value="TreeGrafter"/>
</dbReference>
<dbReference type="RefSeq" id="WP_154571970.1">
    <property type="nucleotide sequence ID" value="NZ_JAQDDW010000013.1"/>
</dbReference>
<organism evidence="1">
    <name type="scientific">Baileyella intestinalis</name>
    <dbReference type="NCBI Taxonomy" id="2606709"/>
    <lineage>
        <taxon>Bacteria</taxon>
        <taxon>Bacillati</taxon>
        <taxon>Bacillota</taxon>
        <taxon>Clostridia</taxon>
        <taxon>Peptostreptococcales</taxon>
        <taxon>Anaerovoracaceae</taxon>
        <taxon>Baileyella</taxon>
    </lineage>
</organism>
<dbReference type="PANTHER" id="PTHR43434:SF1">
    <property type="entry name" value="PHOSPHOGLYCOLATE PHOSPHATASE"/>
    <property type="match status" value="1"/>
</dbReference>
<dbReference type="PANTHER" id="PTHR43434">
    <property type="entry name" value="PHOSPHOGLYCOLATE PHOSPHATASE"/>
    <property type="match status" value="1"/>
</dbReference>
<dbReference type="Gene3D" id="1.10.150.240">
    <property type="entry name" value="Putative phosphatase, domain 2"/>
    <property type="match status" value="1"/>
</dbReference>
<dbReference type="InterPro" id="IPR006439">
    <property type="entry name" value="HAD-SF_hydro_IA"/>
</dbReference>
<sequence length="218" mass="24353">MIKACIFDLDGTLTRTQESIARPINMTLKYYGLPEQPVEDYNYFAGDGIKNALERALKAAGDTEAAHLEEGLPMCRKWMNEDPLYHVEPYPHVIESLHALKDKGIKIAVFSNKPHESAVNVVETIFGKGLFDHVQGQTDRIPIKPDPAGVYEILKEFGVKKEECLYFGDTNTDMMTGHNAGLYTVGVTWGFRPRAELEEYKADCIIDSAADIPGLTDK</sequence>
<keyword evidence="1" id="KW-0378">Hydrolase</keyword>
<dbReference type="AlphaFoldDB" id="A0A6A8M5A5"/>
<protein>
    <submittedName>
        <fullName evidence="1">HAD family hydrolase</fullName>
    </submittedName>
</protein>
<dbReference type="GO" id="GO:0008967">
    <property type="term" value="F:phosphoglycolate phosphatase activity"/>
    <property type="evidence" value="ECO:0007669"/>
    <property type="project" value="TreeGrafter"/>
</dbReference>
<dbReference type="EMBL" id="VUNB01000002">
    <property type="protein sequence ID" value="MST68495.1"/>
    <property type="molecule type" value="Genomic_DNA"/>
</dbReference>
<gene>
    <name evidence="1" type="ORF">FYJ66_02670</name>
</gene>
<dbReference type="InterPro" id="IPR023214">
    <property type="entry name" value="HAD_sf"/>
</dbReference>